<dbReference type="SUPFAM" id="SSF46785">
    <property type="entry name" value="Winged helix' DNA-binding domain"/>
    <property type="match status" value="2"/>
</dbReference>
<organism evidence="3 4">
    <name type="scientific">Chitinivorax tropicus</name>
    <dbReference type="NCBI Taxonomy" id="714531"/>
    <lineage>
        <taxon>Bacteria</taxon>
        <taxon>Pseudomonadati</taxon>
        <taxon>Pseudomonadota</taxon>
        <taxon>Betaproteobacteria</taxon>
        <taxon>Chitinivorax</taxon>
    </lineage>
</organism>
<dbReference type="Pfam" id="PF04337">
    <property type="entry name" value="DUF480"/>
    <property type="match status" value="1"/>
</dbReference>
<keyword evidence="2" id="KW-0175">Coiled coil</keyword>
<proteinExistence type="inferred from homology"/>
<dbReference type="Proteomes" id="UP000575898">
    <property type="component" value="Unassembled WGS sequence"/>
</dbReference>
<evidence type="ECO:0000256" key="2">
    <source>
        <dbReference type="SAM" id="Coils"/>
    </source>
</evidence>
<dbReference type="InterPro" id="IPR036388">
    <property type="entry name" value="WH-like_DNA-bd_sf"/>
</dbReference>
<evidence type="ECO:0000313" key="3">
    <source>
        <dbReference type="EMBL" id="MBB5018561.1"/>
    </source>
</evidence>
<dbReference type="HAMAP" id="MF_01584">
    <property type="entry name" value="UPF0502"/>
    <property type="match status" value="1"/>
</dbReference>
<dbReference type="InterPro" id="IPR007432">
    <property type="entry name" value="DUF480"/>
</dbReference>
<reference evidence="3 4" key="1">
    <citation type="submission" date="2020-08" db="EMBL/GenBank/DDBJ databases">
        <title>Genomic Encyclopedia of Type Strains, Phase IV (KMG-IV): sequencing the most valuable type-strain genomes for metagenomic binning, comparative biology and taxonomic classification.</title>
        <authorList>
            <person name="Goeker M."/>
        </authorList>
    </citation>
    <scope>NUCLEOTIDE SEQUENCE [LARGE SCALE GENOMIC DNA]</scope>
    <source>
        <strain evidence="3 4">DSM 27165</strain>
    </source>
</reference>
<dbReference type="AlphaFoldDB" id="A0A840MTN3"/>
<dbReference type="Gene3D" id="1.10.10.10">
    <property type="entry name" value="Winged helix-like DNA-binding domain superfamily/Winged helix DNA-binding domain"/>
    <property type="match status" value="2"/>
</dbReference>
<evidence type="ECO:0000256" key="1">
    <source>
        <dbReference type="HAMAP-Rule" id="MF_01584"/>
    </source>
</evidence>
<dbReference type="PANTHER" id="PTHR38768">
    <property type="entry name" value="UPF0502 PROTEIN YCEH"/>
    <property type="match status" value="1"/>
</dbReference>
<protein>
    <submittedName>
        <fullName evidence="3">Uncharacterized protein</fullName>
    </submittedName>
</protein>
<accession>A0A840MTN3</accession>
<dbReference type="EMBL" id="JACHHY010000009">
    <property type="protein sequence ID" value="MBB5018561.1"/>
    <property type="molecule type" value="Genomic_DNA"/>
</dbReference>
<dbReference type="PANTHER" id="PTHR38768:SF1">
    <property type="entry name" value="UPF0502 PROTEIN YCEH"/>
    <property type="match status" value="1"/>
</dbReference>
<comment type="similarity">
    <text evidence="1">Belongs to the UPF0502 family.</text>
</comment>
<comment type="caution">
    <text evidence="3">The sequence shown here is derived from an EMBL/GenBank/DDBJ whole genome shotgun (WGS) entry which is preliminary data.</text>
</comment>
<feature type="coiled-coil region" evidence="2">
    <location>
        <begin position="181"/>
        <end position="215"/>
    </location>
</feature>
<name>A0A840MTN3_9PROT</name>
<evidence type="ECO:0000313" key="4">
    <source>
        <dbReference type="Proteomes" id="UP000575898"/>
    </source>
</evidence>
<dbReference type="RefSeq" id="WP_184038015.1">
    <property type="nucleotide sequence ID" value="NZ_JACHHY010000009.1"/>
</dbReference>
<sequence length="218" mass="23870">MSNHPFPELTLVEARILGVLAEKQKTVPDTYPLSLNALLSGCNQKTSRDPIMELTEASVAEALDNLRHRSLVIESSGGRVARYAHNIDRVLQIPVQSLAILTTLMLRGPQTAGEIRLNSERLHRFSDISAVEGFLNELAERSSGNLVKELPRQPGARENRWAHLLCGEPAIELTNAISTPASAHTSELAALRAEVDSLRETVSQLQAQLTKISQELGL</sequence>
<keyword evidence="4" id="KW-1185">Reference proteome</keyword>
<gene>
    <name evidence="3" type="ORF">HNQ59_001850</name>
</gene>
<dbReference type="InterPro" id="IPR036390">
    <property type="entry name" value="WH_DNA-bd_sf"/>
</dbReference>